<keyword evidence="3" id="KW-1185">Reference proteome</keyword>
<protein>
    <submittedName>
        <fullName evidence="2">Uncharacterized protein</fullName>
    </submittedName>
</protein>
<sequence length="201" mass="21534">MTVDPARFGRTAAVLARGPLGLLALCLVFSYGVANMFGSLAVAHLTPGQRDVLLGFVVVFPFVVFAGLFRLITHHHTKLYAPADFRDERHFVAVGRPSPGRLTPVSPPALVEPVVHGDDFVMIDVAPPANTAPRALSGFWTRAGETYYVTRQGRVYLLRSPAQQAQITRVDALPDGCSPIASQHCDSALCALAEVADSRAG</sequence>
<evidence type="ECO:0000256" key="1">
    <source>
        <dbReference type="SAM" id="Phobius"/>
    </source>
</evidence>
<gene>
    <name evidence="2" type="ORF">K7C98_34320</name>
</gene>
<organism evidence="2 3">
    <name type="scientific">Nannocystis pusilla</name>
    <dbReference type="NCBI Taxonomy" id="889268"/>
    <lineage>
        <taxon>Bacteria</taxon>
        <taxon>Pseudomonadati</taxon>
        <taxon>Myxococcota</taxon>
        <taxon>Polyangia</taxon>
        <taxon>Nannocystales</taxon>
        <taxon>Nannocystaceae</taxon>
        <taxon>Nannocystis</taxon>
    </lineage>
</organism>
<dbReference type="Proteomes" id="UP001139031">
    <property type="component" value="Unassembled WGS sequence"/>
</dbReference>
<accession>A0ABS7U1L3</accession>
<evidence type="ECO:0000313" key="3">
    <source>
        <dbReference type="Proteomes" id="UP001139031"/>
    </source>
</evidence>
<comment type="caution">
    <text evidence="2">The sequence shown here is derived from an EMBL/GenBank/DDBJ whole genome shotgun (WGS) entry which is preliminary data.</text>
</comment>
<feature type="transmembrane region" description="Helical" evidence="1">
    <location>
        <begin position="20"/>
        <end position="46"/>
    </location>
</feature>
<name>A0ABS7U1L3_9BACT</name>
<feature type="transmembrane region" description="Helical" evidence="1">
    <location>
        <begin position="52"/>
        <end position="72"/>
    </location>
</feature>
<keyword evidence="1" id="KW-1133">Transmembrane helix</keyword>
<dbReference type="RefSeq" id="WP_224196062.1">
    <property type="nucleotide sequence ID" value="NZ_JAIRAU010000047.1"/>
</dbReference>
<evidence type="ECO:0000313" key="2">
    <source>
        <dbReference type="EMBL" id="MBZ5714334.1"/>
    </source>
</evidence>
<reference evidence="2" key="1">
    <citation type="submission" date="2021-08" db="EMBL/GenBank/DDBJ databases">
        <authorList>
            <person name="Stevens D.C."/>
        </authorList>
    </citation>
    <scope>NUCLEOTIDE SEQUENCE</scope>
    <source>
        <strain evidence="2">DSM 53165</strain>
    </source>
</reference>
<keyword evidence="1" id="KW-0472">Membrane</keyword>
<keyword evidence="1" id="KW-0812">Transmembrane</keyword>
<dbReference type="EMBL" id="JAIRAU010000047">
    <property type="protein sequence ID" value="MBZ5714334.1"/>
    <property type="molecule type" value="Genomic_DNA"/>
</dbReference>
<proteinExistence type="predicted"/>